<feature type="transmembrane region" description="Helical" evidence="1">
    <location>
        <begin position="12"/>
        <end position="30"/>
    </location>
</feature>
<keyword evidence="1" id="KW-1133">Transmembrane helix</keyword>
<keyword evidence="1" id="KW-0472">Membrane</keyword>
<dbReference type="Proteomes" id="UP001153365">
    <property type="component" value="Unassembled WGS sequence"/>
</dbReference>
<feature type="non-terminal residue" evidence="2">
    <location>
        <position position="75"/>
    </location>
</feature>
<dbReference type="EMBL" id="CALTRL010006299">
    <property type="protein sequence ID" value="CAH7690483.1"/>
    <property type="molecule type" value="Genomic_DNA"/>
</dbReference>
<evidence type="ECO:0000313" key="2">
    <source>
        <dbReference type="EMBL" id="CAH7690483.1"/>
    </source>
</evidence>
<dbReference type="AlphaFoldDB" id="A0AAV0BSN1"/>
<evidence type="ECO:0000256" key="1">
    <source>
        <dbReference type="SAM" id="Phobius"/>
    </source>
</evidence>
<organism evidence="2 3">
    <name type="scientific">Phakopsora pachyrhizi</name>
    <name type="common">Asian soybean rust disease fungus</name>
    <dbReference type="NCBI Taxonomy" id="170000"/>
    <lineage>
        <taxon>Eukaryota</taxon>
        <taxon>Fungi</taxon>
        <taxon>Dikarya</taxon>
        <taxon>Basidiomycota</taxon>
        <taxon>Pucciniomycotina</taxon>
        <taxon>Pucciniomycetes</taxon>
        <taxon>Pucciniales</taxon>
        <taxon>Phakopsoraceae</taxon>
        <taxon>Phakopsora</taxon>
    </lineage>
</organism>
<protein>
    <submittedName>
        <fullName evidence="2">Uncharacterized protein</fullName>
    </submittedName>
</protein>
<evidence type="ECO:0000313" key="3">
    <source>
        <dbReference type="Proteomes" id="UP001153365"/>
    </source>
</evidence>
<reference evidence="2" key="1">
    <citation type="submission" date="2022-06" db="EMBL/GenBank/DDBJ databases">
        <authorList>
            <consortium name="SYNGENTA / RWTH Aachen University"/>
        </authorList>
    </citation>
    <scope>NUCLEOTIDE SEQUENCE</scope>
</reference>
<proteinExistence type="predicted"/>
<keyword evidence="1" id="KW-0812">Transmembrane</keyword>
<keyword evidence="3" id="KW-1185">Reference proteome</keyword>
<name>A0AAV0BSN1_PHAPC</name>
<sequence>MLFLSFYEMKLLAFIGHFFTPMLPLLLLFYPHSTILCSSVLLHSSDFFLILIHFILYPLSFCPLSLCCPYTVLVS</sequence>
<feature type="transmembrane region" description="Helical" evidence="1">
    <location>
        <begin position="50"/>
        <end position="73"/>
    </location>
</feature>
<comment type="caution">
    <text evidence="2">The sequence shown here is derived from an EMBL/GenBank/DDBJ whole genome shotgun (WGS) entry which is preliminary data.</text>
</comment>
<gene>
    <name evidence="2" type="ORF">PPACK8108_LOCUS25838</name>
</gene>
<accession>A0AAV0BSN1</accession>